<name>A0A939EI91_9HYPH</name>
<proteinExistence type="predicted"/>
<reference evidence="1" key="1">
    <citation type="submission" date="2020-12" db="EMBL/GenBank/DDBJ databases">
        <title>Oil enriched cultivation method for isolating marine PHA-producing bacteria.</title>
        <authorList>
            <person name="Zheng W."/>
            <person name="Yu S."/>
            <person name="Huang Y."/>
        </authorList>
    </citation>
    <scope>NUCLEOTIDE SEQUENCE</scope>
    <source>
        <strain evidence="1">SY-2-12</strain>
    </source>
</reference>
<dbReference type="AlphaFoldDB" id="A0A939EI91"/>
<evidence type="ECO:0000313" key="2">
    <source>
        <dbReference type="Proteomes" id="UP000664096"/>
    </source>
</evidence>
<gene>
    <name evidence="1" type="ORF">JF539_22655</name>
</gene>
<comment type="caution">
    <text evidence="1">The sequence shown here is derived from an EMBL/GenBank/DDBJ whole genome shotgun (WGS) entry which is preliminary data.</text>
</comment>
<protein>
    <recommendedName>
        <fullName evidence="3">LPS-assembly lipoprotein</fullName>
    </recommendedName>
</protein>
<evidence type="ECO:0008006" key="3">
    <source>
        <dbReference type="Google" id="ProtNLM"/>
    </source>
</evidence>
<dbReference type="Proteomes" id="UP000664096">
    <property type="component" value="Unassembled WGS sequence"/>
</dbReference>
<dbReference type="EMBL" id="JAEKJZ010000006">
    <property type="protein sequence ID" value="MBN9673176.1"/>
    <property type="molecule type" value="Genomic_DNA"/>
</dbReference>
<dbReference type="Gene3D" id="3.30.160.150">
    <property type="entry name" value="Lipoprotein like domain"/>
    <property type="match status" value="1"/>
</dbReference>
<accession>A0A939EI91</accession>
<evidence type="ECO:0000313" key="1">
    <source>
        <dbReference type="EMBL" id="MBN9673176.1"/>
    </source>
</evidence>
<organism evidence="1 2">
    <name type="scientific">Roseibium aggregatum</name>
    <dbReference type="NCBI Taxonomy" id="187304"/>
    <lineage>
        <taxon>Bacteria</taxon>
        <taxon>Pseudomonadati</taxon>
        <taxon>Pseudomonadota</taxon>
        <taxon>Alphaproteobacteria</taxon>
        <taxon>Hyphomicrobiales</taxon>
        <taxon>Stappiaceae</taxon>
        <taxon>Roseibium</taxon>
    </lineage>
</organism>
<sequence length="164" mass="17805">MLGGCQVRPLYGTSTGEFGSVPSPVAAELAAIDLDSISSRYANDDAARVLFNELTFKFERGAATPPKKYRLQVLMDVSSAEVGVEEFADVPSAYTMTMNSTFVLSDLTTNETLLTGKTFKSASYDFSSQRFANRRALRDANERVAKAVADDIALRIAGYFSSKS</sequence>